<dbReference type="EC" id="3.1.3.25" evidence="8"/>
<proteinExistence type="inferred from homology"/>
<evidence type="ECO:0000256" key="1">
    <source>
        <dbReference type="ARBA" id="ARBA00001033"/>
    </source>
</evidence>
<dbReference type="PANTHER" id="PTHR20854:SF4">
    <property type="entry name" value="INOSITOL-1-MONOPHOSPHATASE-RELATED"/>
    <property type="match status" value="1"/>
</dbReference>
<dbReference type="GO" id="GO:0007165">
    <property type="term" value="P:signal transduction"/>
    <property type="evidence" value="ECO:0007669"/>
    <property type="project" value="TreeGrafter"/>
</dbReference>
<dbReference type="Proteomes" id="UP000219688">
    <property type="component" value="Unassembled WGS sequence"/>
</dbReference>
<dbReference type="InterPro" id="IPR020583">
    <property type="entry name" value="Inositol_monoP_metal-BS"/>
</dbReference>
<dbReference type="Gene3D" id="3.40.190.80">
    <property type="match status" value="1"/>
</dbReference>
<gene>
    <name evidence="9" type="ORF">SAMN05421879_101163</name>
</gene>
<evidence type="ECO:0000256" key="7">
    <source>
        <dbReference type="PIRSR" id="PIRSR600760-2"/>
    </source>
</evidence>
<evidence type="ECO:0000256" key="4">
    <source>
        <dbReference type="ARBA" id="ARBA00022723"/>
    </source>
</evidence>
<feature type="binding site" evidence="7">
    <location>
        <position position="99"/>
    </location>
    <ligand>
        <name>Mg(2+)</name>
        <dbReference type="ChEBI" id="CHEBI:18420"/>
        <label>1</label>
        <note>catalytic</note>
    </ligand>
</feature>
<reference evidence="10" key="1">
    <citation type="submission" date="2017-08" db="EMBL/GenBank/DDBJ databases">
        <authorList>
            <person name="Varghese N."/>
            <person name="Submissions S."/>
        </authorList>
    </citation>
    <scope>NUCLEOTIDE SEQUENCE [LARGE SCALE GENOMIC DNA]</scope>
    <source>
        <strain evidence="10">USBA17B2</strain>
    </source>
</reference>
<dbReference type="EMBL" id="OBQK01000001">
    <property type="protein sequence ID" value="SOC51366.1"/>
    <property type="molecule type" value="Genomic_DNA"/>
</dbReference>
<evidence type="ECO:0000313" key="9">
    <source>
        <dbReference type="EMBL" id="SOC51366.1"/>
    </source>
</evidence>
<evidence type="ECO:0000256" key="2">
    <source>
        <dbReference type="ARBA" id="ARBA00001946"/>
    </source>
</evidence>
<dbReference type="InterPro" id="IPR020550">
    <property type="entry name" value="Inositol_monophosphatase_CS"/>
</dbReference>
<evidence type="ECO:0000313" key="10">
    <source>
        <dbReference type="Proteomes" id="UP000219688"/>
    </source>
</evidence>
<dbReference type="InterPro" id="IPR000760">
    <property type="entry name" value="Inositol_monophosphatase-like"/>
</dbReference>
<dbReference type="PROSITE" id="PS00629">
    <property type="entry name" value="IMP_1"/>
    <property type="match status" value="1"/>
</dbReference>
<dbReference type="SUPFAM" id="SSF56655">
    <property type="entry name" value="Carbohydrate phosphatase"/>
    <property type="match status" value="1"/>
</dbReference>
<name>A0A285VE58_9MICO</name>
<accession>A0A285VE58</accession>
<evidence type="ECO:0000256" key="3">
    <source>
        <dbReference type="ARBA" id="ARBA00009759"/>
    </source>
</evidence>
<evidence type="ECO:0000256" key="6">
    <source>
        <dbReference type="ARBA" id="ARBA00022842"/>
    </source>
</evidence>
<comment type="cofactor">
    <cofactor evidence="2 7 8">
        <name>Mg(2+)</name>
        <dbReference type="ChEBI" id="CHEBI:18420"/>
    </cofactor>
</comment>
<dbReference type="GO" id="GO:0006020">
    <property type="term" value="P:inositol metabolic process"/>
    <property type="evidence" value="ECO:0007669"/>
    <property type="project" value="TreeGrafter"/>
</dbReference>
<feature type="binding site" evidence="7">
    <location>
        <position position="96"/>
    </location>
    <ligand>
        <name>Mg(2+)</name>
        <dbReference type="ChEBI" id="CHEBI:18420"/>
        <label>1</label>
        <note>catalytic</note>
    </ligand>
</feature>
<keyword evidence="5 8" id="KW-0378">Hydrolase</keyword>
<dbReference type="AlphaFoldDB" id="A0A285VE58"/>
<feature type="binding site" evidence="7">
    <location>
        <position position="239"/>
    </location>
    <ligand>
        <name>Mg(2+)</name>
        <dbReference type="ChEBI" id="CHEBI:18420"/>
        <label>1</label>
        <note>catalytic</note>
    </ligand>
</feature>
<dbReference type="RefSeq" id="WP_244903612.1">
    <property type="nucleotide sequence ID" value="NZ_OBQK01000001.1"/>
</dbReference>
<dbReference type="PANTHER" id="PTHR20854">
    <property type="entry name" value="INOSITOL MONOPHOSPHATASE"/>
    <property type="match status" value="1"/>
</dbReference>
<sequence>MRAPDPTTVPIEDRAALEALAVDLAQAAGALVLDERPDRTVVHHTKSTDLDVVTVMDTRSERLLRDRIAAVRPDDGILGEEDGHTSGSSGLTWVLDPIDGTVNYLYDLPAYAVSVAVVVGDPTVPGAWASVAGSVVNPRTGETFSAHAGGGARLATRGPGGPRHTADLAVSGAADLEGLLVATGFSYDREARVRQAATVAHLLPRVRDIRRMGAAALDLCHVAAGRVDAYYERGVSAWDVAAGVLLVTEAGGRVSGASPDSPPSGALVVAGGPAAHRALLEALAGA</sequence>
<dbReference type="GO" id="GO:0046854">
    <property type="term" value="P:phosphatidylinositol phosphate biosynthetic process"/>
    <property type="evidence" value="ECO:0007669"/>
    <property type="project" value="InterPro"/>
</dbReference>
<protein>
    <recommendedName>
        <fullName evidence="8">Inositol-1-monophosphatase</fullName>
        <ecNumber evidence="8">3.1.3.25</ecNumber>
    </recommendedName>
</protein>
<dbReference type="PRINTS" id="PR00377">
    <property type="entry name" value="IMPHPHTASES"/>
</dbReference>
<keyword evidence="10" id="KW-1185">Reference proteome</keyword>
<feature type="binding site" evidence="7">
    <location>
        <position position="80"/>
    </location>
    <ligand>
        <name>Mg(2+)</name>
        <dbReference type="ChEBI" id="CHEBI:18420"/>
        <label>1</label>
        <note>catalytic</note>
    </ligand>
</feature>
<evidence type="ECO:0000256" key="5">
    <source>
        <dbReference type="ARBA" id="ARBA00022801"/>
    </source>
</evidence>
<keyword evidence="4 7" id="KW-0479">Metal-binding</keyword>
<organism evidence="9 10">
    <name type="scientific">Ornithinimicrobium cerasi</name>
    <dbReference type="NCBI Taxonomy" id="2248773"/>
    <lineage>
        <taxon>Bacteria</taxon>
        <taxon>Bacillati</taxon>
        <taxon>Actinomycetota</taxon>
        <taxon>Actinomycetes</taxon>
        <taxon>Micrococcales</taxon>
        <taxon>Ornithinimicrobiaceae</taxon>
        <taxon>Ornithinimicrobium</taxon>
    </lineage>
</organism>
<evidence type="ECO:0000256" key="8">
    <source>
        <dbReference type="RuleBase" id="RU364068"/>
    </source>
</evidence>
<dbReference type="GO" id="GO:0008934">
    <property type="term" value="F:inositol monophosphate 1-phosphatase activity"/>
    <property type="evidence" value="ECO:0007669"/>
    <property type="project" value="InterPro"/>
</dbReference>
<comment type="catalytic activity">
    <reaction evidence="1 8">
        <text>a myo-inositol phosphate + H2O = myo-inositol + phosphate</text>
        <dbReference type="Rhea" id="RHEA:24056"/>
        <dbReference type="ChEBI" id="CHEBI:15377"/>
        <dbReference type="ChEBI" id="CHEBI:17268"/>
        <dbReference type="ChEBI" id="CHEBI:43474"/>
        <dbReference type="ChEBI" id="CHEBI:84139"/>
        <dbReference type="EC" id="3.1.3.25"/>
    </reaction>
</comment>
<dbReference type="Pfam" id="PF00459">
    <property type="entry name" value="Inositol_P"/>
    <property type="match status" value="1"/>
</dbReference>
<dbReference type="InterPro" id="IPR033942">
    <property type="entry name" value="IMPase"/>
</dbReference>
<comment type="similarity">
    <text evidence="3 8">Belongs to the inositol monophosphatase superfamily.</text>
</comment>
<feature type="binding site" evidence="7">
    <location>
        <position position="98"/>
    </location>
    <ligand>
        <name>Mg(2+)</name>
        <dbReference type="ChEBI" id="CHEBI:18420"/>
        <label>1</label>
        <note>catalytic</note>
    </ligand>
</feature>
<dbReference type="Gene3D" id="3.30.540.10">
    <property type="entry name" value="Fructose-1,6-Bisphosphatase, subunit A, domain 1"/>
    <property type="match status" value="1"/>
</dbReference>
<dbReference type="GO" id="GO:0046872">
    <property type="term" value="F:metal ion binding"/>
    <property type="evidence" value="ECO:0007669"/>
    <property type="project" value="UniProtKB-KW"/>
</dbReference>
<dbReference type="CDD" id="cd01639">
    <property type="entry name" value="IMPase"/>
    <property type="match status" value="1"/>
</dbReference>
<keyword evidence="6 7" id="KW-0460">Magnesium</keyword>
<dbReference type="PROSITE" id="PS00630">
    <property type="entry name" value="IMP_2"/>
    <property type="match status" value="1"/>
</dbReference>